<keyword evidence="1" id="KW-0812">Transmembrane</keyword>
<gene>
    <name evidence="2" type="ORF">LV75_004257</name>
</gene>
<dbReference type="RefSeq" id="WP_253888709.1">
    <property type="nucleotide sequence ID" value="NZ_BAAAVB010000003.1"/>
</dbReference>
<keyword evidence="3" id="KW-1185">Reference proteome</keyword>
<feature type="transmembrane region" description="Helical" evidence="1">
    <location>
        <begin position="163"/>
        <end position="183"/>
    </location>
</feature>
<sequence>MEVEVLFWLRGGARLRVRLGQLLLDLLPRPTAEANGGAGRLVIPFSRLELAHTGEVLEPFVWPLPNGSAIHVSPGQALRVAGSGQQWLLPVDDAVGAAEFIARRVTPTADPVPPAGELPDNGVVAPKRILRAMTTPWPGYTVAAVGVGLVFTAAEYAVAEDPLGWITVGLAAALVWGGARFAARFRRSRDEVEANPRGDVVSGWGDHDPGADPVAGWRVVARLD</sequence>
<keyword evidence="1" id="KW-1133">Transmembrane helix</keyword>
<organism evidence="2 3">
    <name type="scientific">Actinokineospora diospyrosa</name>
    <dbReference type="NCBI Taxonomy" id="103728"/>
    <lineage>
        <taxon>Bacteria</taxon>
        <taxon>Bacillati</taxon>
        <taxon>Actinomycetota</taxon>
        <taxon>Actinomycetes</taxon>
        <taxon>Pseudonocardiales</taxon>
        <taxon>Pseudonocardiaceae</taxon>
        <taxon>Actinokineospora</taxon>
    </lineage>
</organism>
<keyword evidence="1" id="KW-0472">Membrane</keyword>
<proteinExistence type="predicted"/>
<accession>A0ABT1IGP8</accession>
<name>A0ABT1IGP8_9PSEU</name>
<dbReference type="EMBL" id="JAMTCO010000010">
    <property type="protein sequence ID" value="MCP2271743.1"/>
    <property type="molecule type" value="Genomic_DNA"/>
</dbReference>
<reference evidence="2 3" key="1">
    <citation type="submission" date="2022-06" db="EMBL/GenBank/DDBJ databases">
        <title>Genomic Encyclopedia of Archaeal and Bacterial Type Strains, Phase II (KMG-II): from individual species to whole genera.</title>
        <authorList>
            <person name="Goeker M."/>
        </authorList>
    </citation>
    <scope>NUCLEOTIDE SEQUENCE [LARGE SCALE GENOMIC DNA]</scope>
    <source>
        <strain evidence="2 3">DSM 44255</strain>
    </source>
</reference>
<feature type="transmembrane region" description="Helical" evidence="1">
    <location>
        <begin position="137"/>
        <end position="157"/>
    </location>
</feature>
<protein>
    <submittedName>
        <fullName evidence="2">Uncharacterized protein</fullName>
    </submittedName>
</protein>
<evidence type="ECO:0000313" key="3">
    <source>
        <dbReference type="Proteomes" id="UP001205185"/>
    </source>
</evidence>
<comment type="caution">
    <text evidence="2">The sequence shown here is derived from an EMBL/GenBank/DDBJ whole genome shotgun (WGS) entry which is preliminary data.</text>
</comment>
<evidence type="ECO:0000256" key="1">
    <source>
        <dbReference type="SAM" id="Phobius"/>
    </source>
</evidence>
<dbReference type="Proteomes" id="UP001205185">
    <property type="component" value="Unassembled WGS sequence"/>
</dbReference>
<evidence type="ECO:0000313" key="2">
    <source>
        <dbReference type="EMBL" id="MCP2271743.1"/>
    </source>
</evidence>